<feature type="transmembrane region" description="Helical" evidence="7">
    <location>
        <begin position="205"/>
        <end position="238"/>
    </location>
</feature>
<dbReference type="PANTHER" id="PTHR17920">
    <property type="entry name" value="TRANSMEMBRANE AND COILED-COIL DOMAIN-CONTAINING PROTEIN 4 TMCO4"/>
    <property type="match status" value="1"/>
</dbReference>
<organism evidence="8 9">
    <name type="scientific">Dentipellis fragilis</name>
    <dbReference type="NCBI Taxonomy" id="205917"/>
    <lineage>
        <taxon>Eukaryota</taxon>
        <taxon>Fungi</taxon>
        <taxon>Dikarya</taxon>
        <taxon>Basidiomycota</taxon>
        <taxon>Agaricomycotina</taxon>
        <taxon>Agaricomycetes</taxon>
        <taxon>Russulales</taxon>
        <taxon>Hericiaceae</taxon>
        <taxon>Dentipellis</taxon>
    </lineage>
</organism>
<evidence type="ECO:0008006" key="10">
    <source>
        <dbReference type="Google" id="ProtNLM"/>
    </source>
</evidence>
<keyword evidence="4 7" id="KW-1133">Transmembrane helix</keyword>
<dbReference type="InterPro" id="IPR029058">
    <property type="entry name" value="AB_hydrolase_fold"/>
</dbReference>
<name>A0A4Y9YTC4_9AGAM</name>
<dbReference type="EMBL" id="SEOQ01000306">
    <property type="protein sequence ID" value="TFY65806.1"/>
    <property type="molecule type" value="Genomic_DNA"/>
</dbReference>
<dbReference type="PANTHER" id="PTHR17920:SF22">
    <property type="entry name" value="DUF726 DOMAIN PROTEIN (AFU_ORTHOLOGUE AFUA_2G12860)"/>
    <property type="match status" value="1"/>
</dbReference>
<evidence type="ECO:0000313" key="9">
    <source>
        <dbReference type="Proteomes" id="UP000298327"/>
    </source>
</evidence>
<accession>A0A4Y9YTC4</accession>
<dbReference type="STRING" id="205917.A0A4Y9YTC4"/>
<dbReference type="AlphaFoldDB" id="A0A4Y9YTC4"/>
<dbReference type="InterPro" id="IPR007941">
    <property type="entry name" value="DUF726"/>
</dbReference>
<evidence type="ECO:0000256" key="7">
    <source>
        <dbReference type="SAM" id="Phobius"/>
    </source>
</evidence>
<evidence type="ECO:0000256" key="1">
    <source>
        <dbReference type="ARBA" id="ARBA00004141"/>
    </source>
</evidence>
<evidence type="ECO:0000256" key="3">
    <source>
        <dbReference type="ARBA" id="ARBA00022692"/>
    </source>
</evidence>
<evidence type="ECO:0000256" key="5">
    <source>
        <dbReference type="ARBA" id="ARBA00023136"/>
    </source>
</evidence>
<gene>
    <name evidence="8" type="ORF">EVG20_g5283</name>
</gene>
<dbReference type="Pfam" id="PF05277">
    <property type="entry name" value="DUF726"/>
    <property type="match status" value="1"/>
</dbReference>
<comment type="similarity">
    <text evidence="2">Belongs to the TMCO4 family.</text>
</comment>
<evidence type="ECO:0000256" key="6">
    <source>
        <dbReference type="SAM" id="MobiDB-lite"/>
    </source>
</evidence>
<evidence type="ECO:0000313" key="8">
    <source>
        <dbReference type="EMBL" id="TFY65806.1"/>
    </source>
</evidence>
<comment type="caution">
    <text evidence="8">The sequence shown here is derived from an EMBL/GenBank/DDBJ whole genome shotgun (WGS) entry which is preliminary data.</text>
</comment>
<evidence type="ECO:0000256" key="4">
    <source>
        <dbReference type="ARBA" id="ARBA00022989"/>
    </source>
</evidence>
<dbReference type="GO" id="GO:0016020">
    <property type="term" value="C:membrane"/>
    <property type="evidence" value="ECO:0007669"/>
    <property type="project" value="UniProtKB-SubCell"/>
</dbReference>
<dbReference type="OrthoDB" id="277931at2759"/>
<feature type="region of interest" description="Disordered" evidence="6">
    <location>
        <begin position="563"/>
        <end position="584"/>
    </location>
</feature>
<keyword evidence="5 7" id="KW-0472">Membrane</keyword>
<proteinExistence type="inferred from homology"/>
<feature type="transmembrane region" description="Helical" evidence="7">
    <location>
        <begin position="244"/>
        <end position="268"/>
    </location>
</feature>
<keyword evidence="3 7" id="KW-0812">Transmembrane</keyword>
<dbReference type="Proteomes" id="UP000298327">
    <property type="component" value="Unassembled WGS sequence"/>
</dbReference>
<evidence type="ECO:0000256" key="2">
    <source>
        <dbReference type="ARBA" id="ARBA00009824"/>
    </source>
</evidence>
<dbReference type="SUPFAM" id="SSF53474">
    <property type="entry name" value="alpha/beta-Hydrolases"/>
    <property type="match status" value="1"/>
</dbReference>
<protein>
    <recommendedName>
        <fullName evidence="10">DUF726-domain-containing protein</fullName>
    </recommendedName>
</protein>
<sequence>MADLTKLTPPKDLSETERQSIFDHVFRRLAGHYHAAELYALAEYSLSPLPEPAKAKIRDAYLHEIEVWGQGLLDVTWIACQEPGGGAFVVIQLELTPSIQTFDLTGKCPELDPLCDSSVGDLPHLPPQNVVCNILNTILFLHVTTTKQYSARTRSFLAQFGPTDESTVADTLKNPDAALKEARKQVKAAKEEHAARGKILRRVGMGLGAVAGGVLVGVTGGLAAPLVGAGVAAILGTLGVGGTAIGILASGLASSSVICGALFGVYGARSTANMVERHTREIRDLAVLPVHPPKETLAVRLCVSGWLSSPGDVTAPWTVLGGDDTFALQWEVEALEELSNALYTVVKTQAMRYVKAEIIKRTVLASLMMALSPIAWLQIGRVVDNPWMNAKALANKAGAVLADLLASRAFGNRPITLTGFSLGSLVIFEALRLLSELPPSETVHLIEDVFLYGAPIASDPTLWSSVRRVVSGRLINGYGKDDYILAVLSRASNASWAVAGLQPVDVHGVENIECEGVDGHIKWRGLIGRCLQISEVPGVDEAEIGRQSKVAERIEKFMEMSEEEMEEALKSGPGGVEKTAPSNT</sequence>
<keyword evidence="9" id="KW-1185">Reference proteome</keyword>
<feature type="transmembrane region" description="Helical" evidence="7">
    <location>
        <begin position="358"/>
        <end position="379"/>
    </location>
</feature>
<comment type="subcellular location">
    <subcellularLocation>
        <location evidence="1">Membrane</location>
        <topology evidence="1">Multi-pass membrane protein</topology>
    </subcellularLocation>
</comment>
<reference evidence="8 9" key="1">
    <citation type="submission" date="2019-02" db="EMBL/GenBank/DDBJ databases">
        <title>Genome sequencing of the rare red list fungi Dentipellis fragilis.</title>
        <authorList>
            <person name="Buettner E."/>
            <person name="Kellner H."/>
        </authorList>
    </citation>
    <scope>NUCLEOTIDE SEQUENCE [LARGE SCALE GENOMIC DNA]</scope>
    <source>
        <strain evidence="8 9">DSM 105465</strain>
    </source>
</reference>